<reference evidence="4 5" key="1">
    <citation type="submission" date="2018-09" db="EMBL/GenBank/DDBJ databases">
        <title>Genomic investigation of the strawberry pathogen Phytophthora fragariae indicates pathogenicity is determined by transcriptional variation in three key races.</title>
        <authorList>
            <person name="Adams T.M."/>
            <person name="Armitage A.D."/>
            <person name="Sobczyk M.K."/>
            <person name="Bates H.J."/>
            <person name="Dunwell J.M."/>
            <person name="Nellist C.F."/>
            <person name="Harrison R.J."/>
        </authorList>
    </citation>
    <scope>NUCLEOTIDE SEQUENCE [LARGE SCALE GENOMIC DNA]</scope>
    <source>
        <strain evidence="4 5">SCRP324</strain>
    </source>
</reference>
<organism evidence="4 5">
    <name type="scientific">Phytophthora rubi</name>
    <dbReference type="NCBI Taxonomy" id="129364"/>
    <lineage>
        <taxon>Eukaryota</taxon>
        <taxon>Sar</taxon>
        <taxon>Stramenopiles</taxon>
        <taxon>Oomycota</taxon>
        <taxon>Peronosporomycetes</taxon>
        <taxon>Peronosporales</taxon>
        <taxon>Peronosporaceae</taxon>
        <taxon>Phytophthora</taxon>
    </lineage>
</organism>
<feature type="compositionally biased region" description="Polar residues" evidence="3">
    <location>
        <begin position="35"/>
        <end position="48"/>
    </location>
</feature>
<name>A0A6A3KMB6_9STRA</name>
<protein>
    <recommendedName>
        <fullName evidence="6">WD repeat-containing protein</fullName>
    </recommendedName>
</protein>
<dbReference type="InterPro" id="IPR052254">
    <property type="entry name" value="CUL4-DDB1_E3_ligase_receptor"/>
</dbReference>
<evidence type="ECO:0000256" key="2">
    <source>
        <dbReference type="ARBA" id="ARBA00022737"/>
    </source>
</evidence>
<evidence type="ECO:0008006" key="6">
    <source>
        <dbReference type="Google" id="ProtNLM"/>
    </source>
</evidence>
<keyword evidence="1" id="KW-0853">WD repeat</keyword>
<comment type="caution">
    <text evidence="4">The sequence shown here is derived from an EMBL/GenBank/DDBJ whole genome shotgun (WGS) entry which is preliminary data.</text>
</comment>
<accession>A0A6A3KMB6</accession>
<sequence length="511" mass="56437">MARKKRRVGAASVEDEDAARRKFLEALEAQRANARKQSAENPAETQAATALPGFYYDESKKRYFRSSPASERRQREQLELKQQQKQVAEQKSQVNVKIRHRGYGVTSHNWVDYLTQRQSDFSWSARGRDRRELMPQLLAGFLSSQVVEPQDVRTQGRLTALALHPRATNLGAMGASSGQLDILGLRRMQSEPGTEAPSQGVMPIVSFDIDGVITALQWRPVRELDLLVCNLGSGRRNSQHPSGGVSFMRVGGQGNEGRAVMSNSRVKNWQFVDPWTAKWNPVDGSNFSVGCGGSSTAAYVDAVGHIGTIQRAPTGTITSDVHAQSFYSTGQVVLNGTKDGGLWGWDLRSPSRAYEWEAEMVAGNPAGSVLDVHVLDDCCRAVVQRSNGELRLLDLRNCKPVVEFVAGLPKRYLPNLRCAVDTQEIVVVAGGDTQHPQAVNSYELQHGRCVASVEVKTAKSSTMSEKRSTLVQQVQLKSGLYDSRYAETPEIWALSRNELYICSSRTNDPTE</sequence>
<dbReference type="AlphaFoldDB" id="A0A6A3KMB6"/>
<dbReference type="PANTHER" id="PTHR44472:SF1">
    <property type="entry name" value="DDB1 AND CUL4 ASSOCIATED FACTOR 4"/>
    <property type="match status" value="1"/>
</dbReference>
<dbReference type="OrthoDB" id="128867at2759"/>
<dbReference type="Proteomes" id="UP000435112">
    <property type="component" value="Unassembled WGS sequence"/>
</dbReference>
<proteinExistence type="predicted"/>
<evidence type="ECO:0000256" key="3">
    <source>
        <dbReference type="SAM" id="MobiDB-lite"/>
    </source>
</evidence>
<evidence type="ECO:0000256" key="1">
    <source>
        <dbReference type="ARBA" id="ARBA00022574"/>
    </source>
</evidence>
<gene>
    <name evidence="4" type="ORF">PR002_g16547</name>
</gene>
<feature type="region of interest" description="Disordered" evidence="3">
    <location>
        <begin position="30"/>
        <end position="52"/>
    </location>
</feature>
<dbReference type="Gene3D" id="2.130.10.10">
    <property type="entry name" value="YVTN repeat-like/Quinoprotein amine dehydrogenase"/>
    <property type="match status" value="1"/>
</dbReference>
<dbReference type="PANTHER" id="PTHR44472">
    <property type="entry name" value="DDB1- AND CUL4-ASSOCIATED FACTOR 4-RELATED"/>
    <property type="match status" value="1"/>
</dbReference>
<dbReference type="EMBL" id="QXFU01001271">
    <property type="protein sequence ID" value="KAE9006225.1"/>
    <property type="molecule type" value="Genomic_DNA"/>
</dbReference>
<keyword evidence="2" id="KW-0677">Repeat</keyword>
<dbReference type="SUPFAM" id="SSF50978">
    <property type="entry name" value="WD40 repeat-like"/>
    <property type="match status" value="1"/>
</dbReference>
<dbReference type="GO" id="GO:0080008">
    <property type="term" value="C:Cul4-RING E3 ubiquitin ligase complex"/>
    <property type="evidence" value="ECO:0007669"/>
    <property type="project" value="TreeGrafter"/>
</dbReference>
<dbReference type="InterPro" id="IPR036322">
    <property type="entry name" value="WD40_repeat_dom_sf"/>
</dbReference>
<evidence type="ECO:0000313" key="5">
    <source>
        <dbReference type="Proteomes" id="UP000435112"/>
    </source>
</evidence>
<dbReference type="InterPro" id="IPR015943">
    <property type="entry name" value="WD40/YVTN_repeat-like_dom_sf"/>
</dbReference>
<evidence type="ECO:0000313" key="4">
    <source>
        <dbReference type="EMBL" id="KAE9006225.1"/>
    </source>
</evidence>